<gene>
    <name evidence="2" type="ORF">ASJ35_04650</name>
    <name evidence="3" type="ORF">FYJ76_12425</name>
    <name evidence="1" type="ORF">TQ39_06255</name>
</gene>
<dbReference type="RefSeq" id="WP_009324671.1">
    <property type="nucleotide sequence ID" value="NZ_CAOJUJ010000005.1"/>
</dbReference>
<dbReference type="EMBL" id="LMUA01000004">
    <property type="protein sequence ID" value="KUE77186.1"/>
    <property type="molecule type" value="Genomic_DNA"/>
</dbReference>
<accession>A0A0W7TTL7</accession>
<dbReference type="SUPFAM" id="SSF53383">
    <property type="entry name" value="PLP-dependent transferases"/>
    <property type="match status" value="1"/>
</dbReference>
<evidence type="ECO:0000313" key="4">
    <source>
        <dbReference type="Proteomes" id="UP000032483"/>
    </source>
</evidence>
<name>A0A0D8J0R4_9FIRM</name>
<dbReference type="PATRIC" id="fig|1550024.3.peg.1406"/>
<dbReference type="GeneID" id="42856217"/>
<proteinExistence type="predicted"/>
<evidence type="ECO:0000313" key="1">
    <source>
        <dbReference type="EMBL" id="KJF40502.1"/>
    </source>
</evidence>
<dbReference type="PANTHER" id="PTHR46658:SF1">
    <property type="entry name" value="CYS OR MET METABOLISM PYRIDOXAL-PHOSPHATE-DEPENDENT ENZYME"/>
    <property type="match status" value="1"/>
</dbReference>
<reference evidence="1" key="1">
    <citation type="submission" date="2015-02" db="EMBL/GenBank/DDBJ databases">
        <title>A novel member of the family Ruminococcaceae isolated from human feces.</title>
        <authorList>
            <person name="Shkoporov A.N."/>
            <person name="Chaplin A.V."/>
            <person name="Motuzova O.V."/>
            <person name="Kafarskaia L.I."/>
            <person name="Khokhlova E.V."/>
            <person name="Efimov B.A."/>
        </authorList>
    </citation>
    <scope>NUCLEOTIDE SEQUENCE [LARGE SCALE GENOMIC DNA]</scope>
    <source>
        <strain evidence="1">585-1</strain>
    </source>
</reference>
<dbReference type="EMBL" id="JXXK01000006">
    <property type="protein sequence ID" value="KJF40502.1"/>
    <property type="molecule type" value="Genomic_DNA"/>
</dbReference>
<comment type="caution">
    <text evidence="1">The sequence shown here is derived from an EMBL/GenBank/DDBJ whole genome shotgun (WGS) entry which is preliminary data.</text>
</comment>
<evidence type="ECO:0000313" key="5">
    <source>
        <dbReference type="Proteomes" id="UP000053433"/>
    </source>
</evidence>
<sequence>MIEQFYDLSRPLLDADERALALCREQFARLEEIKEYNQLKMLKAFTDCRVGGSHLVGTTGYGMDDAGRGKLEEVFAVLTGSEAALFRHNFMSGTHTLSVALFGVLRPGDRMVAVTGRPYDTLAGVIGIDGTHYGNLMEFGVQYDEVDLLADGTPDLAGIARKCRGAKMCYIQRSRGYAARPALSLEQIEAVSRAAKAVQPDIIVMVDNCYGEFTQKQEPTQRGADLMAGSLIKNPGGGIAPTGGYIAGRADLVELCAHRLSAPGVGGEIGCTLDMLRGMYLGLYYAPGVVCEALKTSVYAACLFELLGYAATPAYGAQRNDIITSVETGSPEGMVALCGGVQAGSPVDSFAAPEPGDMPGYEDPVIMAAGAFTMGSSIELSADGPLRAPYTVYMQGGLNFAAARAGVLLGADRMLRLRRSE</sequence>
<dbReference type="Proteomes" id="UP000053433">
    <property type="component" value="Unassembled WGS sequence"/>
</dbReference>
<dbReference type="Gene3D" id="3.40.640.10">
    <property type="entry name" value="Type I PLP-dependent aspartate aminotransferase-like (Major domain)"/>
    <property type="match status" value="1"/>
</dbReference>
<keyword evidence="4" id="KW-1185">Reference proteome</keyword>
<dbReference type="InterPro" id="IPR015421">
    <property type="entry name" value="PyrdxlP-dep_Trfase_major"/>
</dbReference>
<protein>
    <recommendedName>
        <fullName evidence="7">Methionine gamma-lyase family protein</fullName>
    </recommendedName>
</protein>
<dbReference type="EMBL" id="VUNJ01000014">
    <property type="protein sequence ID" value="MST92722.1"/>
    <property type="molecule type" value="Genomic_DNA"/>
</dbReference>
<dbReference type="Pfam" id="PF06838">
    <property type="entry name" value="Met_gamma_lyase"/>
    <property type="match status" value="1"/>
</dbReference>
<dbReference type="InterPro" id="IPR015424">
    <property type="entry name" value="PyrdxlP-dep_Trfase"/>
</dbReference>
<dbReference type="PANTHER" id="PTHR46658">
    <property type="entry name" value="CYS OR MET METABOLISM PYRIDOXAL-PHOSPHATE-DEPENDENT ENZYME"/>
    <property type="match status" value="1"/>
</dbReference>
<evidence type="ECO:0000313" key="3">
    <source>
        <dbReference type="EMBL" id="MST92722.1"/>
    </source>
</evidence>
<reference evidence="3 6" key="3">
    <citation type="submission" date="2019-08" db="EMBL/GenBank/DDBJ databases">
        <title>In-depth cultivation of the pig gut microbiome towards novel bacterial diversity and tailored functional studies.</title>
        <authorList>
            <person name="Wylensek D."/>
            <person name="Hitch T.C.A."/>
            <person name="Clavel T."/>
        </authorList>
    </citation>
    <scope>NUCLEOTIDE SEQUENCE [LARGE SCALE GENOMIC DNA]</scope>
    <source>
        <strain evidence="3 6">WCA3-601-WT-6J</strain>
    </source>
</reference>
<dbReference type="AlphaFoldDB" id="A0A0D8J0R4"/>
<dbReference type="InterPro" id="IPR009651">
    <property type="entry name" value="Met_g_lyase_put"/>
</dbReference>
<organism evidence="1 4">
    <name type="scientific">Ruthenibacterium lactatiformans</name>
    <dbReference type="NCBI Taxonomy" id="1550024"/>
    <lineage>
        <taxon>Bacteria</taxon>
        <taxon>Bacillati</taxon>
        <taxon>Bacillota</taxon>
        <taxon>Clostridia</taxon>
        <taxon>Eubacteriales</taxon>
        <taxon>Oscillospiraceae</taxon>
        <taxon>Ruthenibacterium</taxon>
    </lineage>
</organism>
<evidence type="ECO:0000313" key="2">
    <source>
        <dbReference type="EMBL" id="KUE77186.1"/>
    </source>
</evidence>
<evidence type="ECO:0000313" key="6">
    <source>
        <dbReference type="Proteomes" id="UP000431913"/>
    </source>
</evidence>
<dbReference type="Gene3D" id="3.90.1150.60">
    <property type="entry name" value="Methioning gamme-lyase, C-terminal domain"/>
    <property type="match status" value="1"/>
</dbReference>
<evidence type="ECO:0008006" key="7">
    <source>
        <dbReference type="Google" id="ProtNLM"/>
    </source>
</evidence>
<dbReference type="Proteomes" id="UP000032483">
    <property type="component" value="Unassembled WGS sequence"/>
</dbReference>
<dbReference type="Proteomes" id="UP000431913">
    <property type="component" value="Unassembled WGS sequence"/>
</dbReference>
<reference evidence="2 5" key="2">
    <citation type="submission" date="2015-10" db="EMBL/GenBank/DDBJ databases">
        <title>A novel member of the family Ruminococcaceae isolated from human faeces.</title>
        <authorList>
            <person name="Shkoporov A.N."/>
            <person name="Chaplin A.V."/>
            <person name="Motuzova O.V."/>
            <person name="Kafarskaia L.I."/>
            <person name="Efimov B.A."/>
        </authorList>
    </citation>
    <scope>NUCLEOTIDE SEQUENCE [LARGE SCALE GENOMIC DNA]</scope>
    <source>
        <strain evidence="2 5">668</strain>
    </source>
</reference>
<accession>A0A0D8J0R4</accession>